<keyword evidence="5" id="KW-0804">Transcription</keyword>
<keyword evidence="3" id="KW-0805">Transcription regulation</keyword>
<reference evidence="7" key="1">
    <citation type="submission" date="2019-04" db="EMBL/GenBank/DDBJ databases">
        <title>Whole genome sequencing of cave bacteria.</title>
        <authorList>
            <person name="Gan H.M."/>
            <person name="Barton H."/>
            <person name="Savka M.A."/>
        </authorList>
    </citation>
    <scope>NUCLEOTIDE SEQUENCE [LARGE SCALE GENOMIC DNA]</scope>
    <source>
        <strain evidence="7">LC387</strain>
    </source>
</reference>
<evidence type="ECO:0000256" key="2">
    <source>
        <dbReference type="ARBA" id="ARBA00009437"/>
    </source>
</evidence>
<dbReference type="Gene3D" id="1.10.10.10">
    <property type="entry name" value="Winged helix-like DNA-binding domain superfamily/Winged helix DNA-binding domain"/>
    <property type="match status" value="1"/>
</dbReference>
<evidence type="ECO:0000256" key="1">
    <source>
        <dbReference type="ARBA" id="ARBA00003502"/>
    </source>
</evidence>
<dbReference type="GO" id="GO:0005829">
    <property type="term" value="C:cytosol"/>
    <property type="evidence" value="ECO:0007669"/>
    <property type="project" value="TreeGrafter"/>
</dbReference>
<dbReference type="SUPFAM" id="SSF46785">
    <property type="entry name" value="Winged helix' DNA-binding domain"/>
    <property type="match status" value="1"/>
</dbReference>
<dbReference type="Gene3D" id="3.40.190.290">
    <property type="match status" value="1"/>
</dbReference>
<evidence type="ECO:0000256" key="4">
    <source>
        <dbReference type="ARBA" id="ARBA00023125"/>
    </source>
</evidence>
<name>A0A4U6BPF2_9BRAD</name>
<evidence type="ECO:0000313" key="8">
    <source>
        <dbReference type="Proteomes" id="UP000034832"/>
    </source>
</evidence>
<accession>A0A4U6BPF2</accession>
<dbReference type="Proteomes" id="UP000034832">
    <property type="component" value="Unassembled WGS sequence"/>
</dbReference>
<dbReference type="InterPro" id="IPR036390">
    <property type="entry name" value="WH_DNA-bd_sf"/>
</dbReference>
<dbReference type="OrthoDB" id="9785974at2"/>
<dbReference type="GO" id="GO:0003677">
    <property type="term" value="F:DNA binding"/>
    <property type="evidence" value="ECO:0007669"/>
    <property type="project" value="UniProtKB-KW"/>
</dbReference>
<proteinExistence type="inferred from homology"/>
<gene>
    <name evidence="7" type="ORF">YH63_010210</name>
</gene>
<dbReference type="RefSeq" id="WP_046827698.1">
    <property type="nucleotide sequence ID" value="NZ_LBIA02000001.1"/>
</dbReference>
<dbReference type="PANTHER" id="PTHR30419">
    <property type="entry name" value="HTH-TYPE TRANSCRIPTIONAL REGULATOR YBHD"/>
    <property type="match status" value="1"/>
</dbReference>
<dbReference type="PROSITE" id="PS50931">
    <property type="entry name" value="HTH_LYSR"/>
    <property type="match status" value="1"/>
</dbReference>
<comment type="caution">
    <text evidence="7">The sequence shown here is derived from an EMBL/GenBank/DDBJ whole genome shotgun (WGS) entry which is preliminary data.</text>
</comment>
<dbReference type="CDD" id="cd08421">
    <property type="entry name" value="PBP2_LTTR_like_1"/>
    <property type="match status" value="1"/>
</dbReference>
<organism evidence="7 8">
    <name type="scientific">Afipia massiliensis</name>
    <dbReference type="NCBI Taxonomy" id="211460"/>
    <lineage>
        <taxon>Bacteria</taxon>
        <taxon>Pseudomonadati</taxon>
        <taxon>Pseudomonadota</taxon>
        <taxon>Alphaproteobacteria</taxon>
        <taxon>Hyphomicrobiales</taxon>
        <taxon>Nitrobacteraceae</taxon>
        <taxon>Afipia</taxon>
    </lineage>
</organism>
<sequence>MHFDLVDMRLFVAVAEARSITHGAERSALALASASARIKSMEAALGVPLLERQRRGVRLTAAGESLLDHARVVLHQVAAMQGELTAYARGLKARIHMLANTSGASEHLPKALASFLARYPAISVDVEERESAEIATAVASGAADIGLAVEAMLPEGLHRFPFCDDRLVLIAPPGDEIAQRRQTNFRDVAARDFVGLTEASALQNHIAMQAAKLGVRLRIRARLRGFDAICQMVEAGVGLAIIPDVAARRYSRSMRIKMVRMSDPWASRRLAICMRSRQSLPRPVQQLADHLKAFVKV</sequence>
<evidence type="ECO:0000313" key="7">
    <source>
        <dbReference type="EMBL" id="TKT71761.1"/>
    </source>
</evidence>
<dbReference type="Pfam" id="PF00126">
    <property type="entry name" value="HTH_1"/>
    <property type="match status" value="1"/>
</dbReference>
<keyword evidence="8" id="KW-1185">Reference proteome</keyword>
<protein>
    <submittedName>
        <fullName evidence="7">LysR family transcriptional regulator</fullName>
    </submittedName>
</protein>
<evidence type="ECO:0000259" key="6">
    <source>
        <dbReference type="PROSITE" id="PS50931"/>
    </source>
</evidence>
<dbReference type="InterPro" id="IPR036388">
    <property type="entry name" value="WH-like_DNA-bd_sf"/>
</dbReference>
<evidence type="ECO:0000256" key="3">
    <source>
        <dbReference type="ARBA" id="ARBA00023015"/>
    </source>
</evidence>
<dbReference type="PANTHER" id="PTHR30419:SF2">
    <property type="entry name" value="LYSR FAMILY TRANSCRIPTIONAL REGULATOR"/>
    <property type="match status" value="1"/>
</dbReference>
<comment type="function">
    <text evidence="1">NodD regulates the expression of the nodABCFE genes which encode other nodulation proteins. NodD is also a negative regulator of its own expression. Binds flavonoids as inducers.</text>
</comment>
<dbReference type="GO" id="GO:0003700">
    <property type="term" value="F:DNA-binding transcription factor activity"/>
    <property type="evidence" value="ECO:0007669"/>
    <property type="project" value="InterPro"/>
</dbReference>
<dbReference type="STRING" id="211460.YH63_08770"/>
<dbReference type="InterPro" id="IPR005119">
    <property type="entry name" value="LysR_subst-bd"/>
</dbReference>
<feature type="domain" description="HTH lysR-type" evidence="6">
    <location>
        <begin position="3"/>
        <end position="60"/>
    </location>
</feature>
<keyword evidence="4" id="KW-0238">DNA-binding</keyword>
<dbReference type="AlphaFoldDB" id="A0A4U6BPF2"/>
<comment type="similarity">
    <text evidence="2">Belongs to the LysR transcriptional regulatory family.</text>
</comment>
<dbReference type="InterPro" id="IPR050950">
    <property type="entry name" value="HTH-type_LysR_regulators"/>
</dbReference>
<dbReference type="FunFam" id="1.10.10.10:FF:000001">
    <property type="entry name" value="LysR family transcriptional regulator"/>
    <property type="match status" value="1"/>
</dbReference>
<dbReference type="SUPFAM" id="SSF53850">
    <property type="entry name" value="Periplasmic binding protein-like II"/>
    <property type="match status" value="1"/>
</dbReference>
<dbReference type="Pfam" id="PF03466">
    <property type="entry name" value="LysR_substrate"/>
    <property type="match status" value="1"/>
</dbReference>
<evidence type="ECO:0000256" key="5">
    <source>
        <dbReference type="ARBA" id="ARBA00023163"/>
    </source>
</evidence>
<dbReference type="InterPro" id="IPR000847">
    <property type="entry name" value="LysR_HTH_N"/>
</dbReference>
<dbReference type="EMBL" id="LBIA02000001">
    <property type="protein sequence ID" value="TKT71761.1"/>
    <property type="molecule type" value="Genomic_DNA"/>
</dbReference>